<dbReference type="WBParaSite" id="L893_g10315.t1">
    <property type="protein sequence ID" value="L893_g10315.t1"/>
    <property type="gene ID" value="L893_g10315"/>
</dbReference>
<protein>
    <submittedName>
        <fullName evidence="2">Structural protein</fullName>
    </submittedName>
</protein>
<accession>A0A1I7XXI7</accession>
<evidence type="ECO:0000313" key="2">
    <source>
        <dbReference type="WBParaSite" id="L893_g10315.t1"/>
    </source>
</evidence>
<reference evidence="2" key="1">
    <citation type="submission" date="2016-11" db="UniProtKB">
        <authorList>
            <consortium name="WormBaseParasite"/>
        </authorList>
    </citation>
    <scope>IDENTIFICATION</scope>
</reference>
<sequence length="249" mass="27660">MKIVSKELLLHCTHSSDSSFPGPLHGSGEDVTYLSHLETNSNASFELFALHEAVKSICLVCQSGEMEPRTWSLELCADGQFIQTPTFSFSFNPPTRWTYLDSTYRLPGDTSTTPYLLYPGQWATQRDAKQAMENDLRNAILRALQKQKIYGGFPQLTVSGYTPENGFITMDSTAGVRKVGSYVAEGGSVTVQRNVVDKDTGTPIVKQLTVRVTGLLAADITQWRNIANQLFVTMSVESKVRFLTEINVY</sequence>
<name>A0A1I7XXI7_9BILA</name>
<proteinExistence type="predicted"/>
<dbReference type="Proteomes" id="UP000095287">
    <property type="component" value="Unplaced"/>
</dbReference>
<keyword evidence="1" id="KW-1185">Reference proteome</keyword>
<organism evidence="1 2">
    <name type="scientific">Steinernema glaseri</name>
    <dbReference type="NCBI Taxonomy" id="37863"/>
    <lineage>
        <taxon>Eukaryota</taxon>
        <taxon>Metazoa</taxon>
        <taxon>Ecdysozoa</taxon>
        <taxon>Nematoda</taxon>
        <taxon>Chromadorea</taxon>
        <taxon>Rhabditida</taxon>
        <taxon>Tylenchina</taxon>
        <taxon>Panagrolaimomorpha</taxon>
        <taxon>Strongyloidoidea</taxon>
        <taxon>Steinernematidae</taxon>
        <taxon>Steinernema</taxon>
    </lineage>
</organism>
<evidence type="ECO:0000313" key="1">
    <source>
        <dbReference type="Proteomes" id="UP000095287"/>
    </source>
</evidence>
<dbReference type="AlphaFoldDB" id="A0A1I7XXI7"/>